<evidence type="ECO:0000313" key="9">
    <source>
        <dbReference type="EMBL" id="RUQ84465.1"/>
    </source>
</evidence>
<evidence type="ECO:0000256" key="1">
    <source>
        <dbReference type="ARBA" id="ARBA00007913"/>
    </source>
</evidence>
<dbReference type="SUPFAM" id="SSF53098">
    <property type="entry name" value="Ribonuclease H-like"/>
    <property type="match status" value="1"/>
</dbReference>
<dbReference type="CDD" id="cd18808">
    <property type="entry name" value="SF1_C_Upf1"/>
    <property type="match status" value="1"/>
</dbReference>
<keyword evidence="4" id="KW-0347">Helicase</keyword>
<dbReference type="PANTHER" id="PTHR43788:SF8">
    <property type="entry name" value="DNA-BINDING PROTEIN SMUBP-2"/>
    <property type="match status" value="1"/>
</dbReference>
<dbReference type="InterPro" id="IPR041677">
    <property type="entry name" value="DNA2/NAM7_AAA_11"/>
</dbReference>
<dbReference type="PANTHER" id="PTHR43788">
    <property type="entry name" value="DNA2/NAM7 HELICASE FAMILY MEMBER"/>
    <property type="match status" value="1"/>
</dbReference>
<dbReference type="InterPro" id="IPR027417">
    <property type="entry name" value="P-loop_NTPase"/>
</dbReference>
<comment type="caution">
    <text evidence="9">The sequence shown here is derived from an EMBL/GenBank/DDBJ whole genome shotgun (WGS) entry which is preliminary data.</text>
</comment>
<keyword evidence="5" id="KW-0067">ATP-binding</keyword>
<evidence type="ECO:0000256" key="4">
    <source>
        <dbReference type="ARBA" id="ARBA00022806"/>
    </source>
</evidence>
<evidence type="ECO:0000259" key="6">
    <source>
        <dbReference type="Pfam" id="PF13086"/>
    </source>
</evidence>
<dbReference type="SUPFAM" id="SSF52540">
    <property type="entry name" value="P-loop containing nucleoside triphosphate hydrolases"/>
    <property type="match status" value="1"/>
</dbReference>
<dbReference type="InterPro" id="IPR041679">
    <property type="entry name" value="DNA2/NAM7-like_C"/>
</dbReference>
<organism evidence="9 10">
    <name type="scientific">Legionella septentrionalis</name>
    <dbReference type="NCBI Taxonomy" id="2498109"/>
    <lineage>
        <taxon>Bacteria</taxon>
        <taxon>Pseudomonadati</taxon>
        <taxon>Pseudomonadota</taxon>
        <taxon>Gammaproteobacteria</taxon>
        <taxon>Legionellales</taxon>
        <taxon>Legionellaceae</taxon>
        <taxon>Legionella</taxon>
    </lineage>
</organism>
<dbReference type="InterPro" id="IPR038720">
    <property type="entry name" value="YprB_RNase_H-like_dom"/>
</dbReference>
<evidence type="ECO:0000256" key="5">
    <source>
        <dbReference type="ARBA" id="ARBA00022840"/>
    </source>
</evidence>
<dbReference type="GO" id="GO:0043139">
    <property type="term" value="F:5'-3' DNA helicase activity"/>
    <property type="evidence" value="ECO:0007669"/>
    <property type="project" value="TreeGrafter"/>
</dbReference>
<dbReference type="Pfam" id="PF13086">
    <property type="entry name" value="AAA_11"/>
    <property type="match status" value="1"/>
</dbReference>
<evidence type="ECO:0000256" key="3">
    <source>
        <dbReference type="ARBA" id="ARBA00022801"/>
    </source>
</evidence>
<dbReference type="Pfam" id="PF13482">
    <property type="entry name" value="RNase_H_2"/>
    <property type="match status" value="1"/>
</dbReference>
<protein>
    <submittedName>
        <fullName evidence="9">TM0106 family RecB-like putative nuclease</fullName>
    </submittedName>
</protein>
<dbReference type="InterPro" id="IPR012337">
    <property type="entry name" value="RNaseH-like_sf"/>
</dbReference>
<dbReference type="InterPro" id="IPR050534">
    <property type="entry name" value="Coronavir_polyprotein_1ab"/>
</dbReference>
<keyword evidence="2" id="KW-0547">Nucleotide-binding</keyword>
<dbReference type="InterPro" id="IPR019993">
    <property type="entry name" value="RecB_nuclease_TM0106_put"/>
</dbReference>
<feature type="domain" description="YprB ribonuclease H-like" evidence="8">
    <location>
        <begin position="316"/>
        <end position="499"/>
    </location>
</feature>
<feature type="domain" description="DNA2/NAM7 helicase-like C-terminal" evidence="7">
    <location>
        <begin position="924"/>
        <end position="1102"/>
    </location>
</feature>
<name>A0A3S0X3I5_9GAMM</name>
<dbReference type="CDD" id="cd17934">
    <property type="entry name" value="DEXXQc_Upf1-like"/>
    <property type="match status" value="1"/>
</dbReference>
<reference evidence="9 10" key="1">
    <citation type="submission" date="2018-12" db="EMBL/GenBank/DDBJ databases">
        <title>Legionella sp,whole genome shotgun sequence.</title>
        <authorList>
            <person name="Wu H."/>
        </authorList>
    </citation>
    <scope>NUCLEOTIDE SEQUENCE [LARGE SCALE GENOMIC DNA]</scope>
    <source>
        <strain evidence="10">km714</strain>
    </source>
</reference>
<dbReference type="RefSeq" id="WP_127057410.1">
    <property type="nucleotide sequence ID" value="NZ_RZGR01000027.1"/>
</dbReference>
<comment type="similarity">
    <text evidence="1">Belongs to the DNA2/NAM7 helicase family.</text>
</comment>
<gene>
    <name evidence="9" type="ORF">EKM59_08815</name>
</gene>
<dbReference type="NCBIfam" id="TIGR03491">
    <property type="entry name" value="TM0106 family RecB-like putative nuclease"/>
    <property type="match status" value="1"/>
</dbReference>
<dbReference type="Pfam" id="PF13087">
    <property type="entry name" value="AAA_12"/>
    <property type="match status" value="1"/>
</dbReference>
<dbReference type="InterPro" id="IPR047187">
    <property type="entry name" value="SF1_C_Upf1"/>
</dbReference>
<accession>A0A3S0X3I5</accession>
<keyword evidence="10" id="KW-1185">Reference proteome</keyword>
<proteinExistence type="inferred from homology"/>
<evidence type="ECO:0000313" key="10">
    <source>
        <dbReference type="Proteomes" id="UP000288012"/>
    </source>
</evidence>
<feature type="domain" description="DNA2/NAM7 helicase helicase" evidence="6">
    <location>
        <begin position="825"/>
        <end position="894"/>
    </location>
</feature>
<evidence type="ECO:0000259" key="7">
    <source>
        <dbReference type="Pfam" id="PF13087"/>
    </source>
</evidence>
<dbReference type="AlphaFoldDB" id="A0A3S0X3I5"/>
<dbReference type="GO" id="GO:0005524">
    <property type="term" value="F:ATP binding"/>
    <property type="evidence" value="ECO:0007669"/>
    <property type="project" value="UniProtKB-KW"/>
</dbReference>
<evidence type="ECO:0000259" key="8">
    <source>
        <dbReference type="Pfam" id="PF13482"/>
    </source>
</evidence>
<sequence length="1136" mass="130130">MYHETGSIIFSPSDLTLFIQSPFASWLEHLLITNPELAPNPDEDDPLLAVLKKEGETHELEKLLLFEEQGFNIVRLTANHTVEDAIKAMYSGADVIYQAPLAILPFKGRADFLIKKEGKSKLGDFYYEVWDTKLARRVKVSFIVQLCCYAEMLAQIQGRKPDNIVVSIGTGEELHLRTNDYFYYYLINKRRFLQFHTEFDVHKRPDLLTSSSYGKWSNYAKKLQKKLDHLTLVANIKRTQIKKLYKNGITTTKELIAAEDKPIRGISQDVLQKLIAQARIQRESQGKIIPLYQILSHEEGSKTGLALLPPSSLNDVFFDIEGDPLFEGGLEYLWGATYIDEHGARQYKDLWAHHPEDEKKSCEEFIHWVYQRWLNDPGMHIYHYGPYEVSICRRLMGRYGVCEHEIDQLLRNEVFVDLYKIVKTALLIGEPHYSIKNVEHIYRAQRETKVASGSDSVAVYEHWRENPDGENWQTSQILKSIRDYNMDDCNSTQELAGWLRERQKEAGISYLGKTEIVELEAKEEAAAVIALRNRLLKKSEDLYLSKEIEEAAMARLFAWCLEFHRRETKPASWKVFDRLDKSEEELFDDIDCLAFCKRTETEPYLPSKRSRLYVFEYVFDANQEFKGKAEHYRVLGKETEDGKNLKVTLYKEGSNLKEGLIALKMKEEIREPITLIPDEYVNPDPIPQAIYRQALRFEKKDLHNSAIYDFLKRDFPRIRNLIKGYAIAPSHDPKERLEEIIEVVKNLDNSYLPIQGPPGSGKTYTAKHIIAELVRLGKKVGITSNSHKAINHLLCCTVEYCLENSIKGYFACAGDKDEKVQELSIEVIENKEITEHIQPACVIGTTAWGFSRIELADAFDYLFIDEAGQVSVANFIAMSQSTKNIILMGDQMQLAQPCQGSHPEESGYSILDYLLYHTPAIPENRGIFLGTTYRMHPKINEFISEAIYESKLEAAPGNAKRCIKVPANYQGILNVDAGIIAVPVMHDGNLQASDEEVAQIHFLAHELINREYTDNAVKRCITWDDMLFVAPYNHQVNKLQQSLGPQAKVGSVDKFQGQEAPIVFLSMCASNANESPRGVTFLFNKNRINVAISRAKCLAIVVYSPTLLETEAKNIEQMEMINLFYKLISRQKESLN</sequence>
<dbReference type="GO" id="GO:0016787">
    <property type="term" value="F:hydrolase activity"/>
    <property type="evidence" value="ECO:0007669"/>
    <property type="project" value="UniProtKB-KW"/>
</dbReference>
<dbReference type="Proteomes" id="UP000288012">
    <property type="component" value="Unassembled WGS sequence"/>
</dbReference>
<dbReference type="Gene3D" id="3.40.50.300">
    <property type="entry name" value="P-loop containing nucleotide triphosphate hydrolases"/>
    <property type="match status" value="2"/>
</dbReference>
<evidence type="ECO:0000256" key="2">
    <source>
        <dbReference type="ARBA" id="ARBA00022741"/>
    </source>
</evidence>
<dbReference type="EMBL" id="RZGR01000027">
    <property type="protein sequence ID" value="RUQ84465.1"/>
    <property type="molecule type" value="Genomic_DNA"/>
</dbReference>
<keyword evidence="3" id="KW-0378">Hydrolase</keyword>